<dbReference type="InterPro" id="IPR012944">
    <property type="entry name" value="SusD_RagB_dom"/>
</dbReference>
<dbReference type="SUPFAM" id="SSF48452">
    <property type="entry name" value="TPR-like"/>
    <property type="match status" value="1"/>
</dbReference>
<evidence type="ECO:0000259" key="7">
    <source>
        <dbReference type="Pfam" id="PF14322"/>
    </source>
</evidence>
<dbReference type="Pfam" id="PF14322">
    <property type="entry name" value="SusD-like_3"/>
    <property type="match status" value="1"/>
</dbReference>
<dbReference type="OrthoDB" id="617686at2"/>
<dbReference type="Gene3D" id="1.25.40.390">
    <property type="match status" value="1"/>
</dbReference>
<evidence type="ECO:0000259" key="6">
    <source>
        <dbReference type="Pfam" id="PF07980"/>
    </source>
</evidence>
<comment type="subcellular location">
    <subcellularLocation>
        <location evidence="1">Cell outer membrane</location>
    </subcellularLocation>
</comment>
<dbReference type="InterPro" id="IPR011990">
    <property type="entry name" value="TPR-like_helical_dom_sf"/>
</dbReference>
<feature type="domain" description="RagB/SusD" evidence="6">
    <location>
        <begin position="305"/>
        <end position="487"/>
    </location>
</feature>
<accession>A0A399CS48</accession>
<dbReference type="PROSITE" id="PS51257">
    <property type="entry name" value="PROKAR_LIPOPROTEIN"/>
    <property type="match status" value="1"/>
</dbReference>
<dbReference type="GO" id="GO:0009279">
    <property type="term" value="C:cell outer membrane"/>
    <property type="evidence" value="ECO:0007669"/>
    <property type="project" value="UniProtKB-SubCell"/>
</dbReference>
<gene>
    <name evidence="8" type="ORF">D1164_22535</name>
</gene>
<dbReference type="Pfam" id="PF07980">
    <property type="entry name" value="SusD_RagB"/>
    <property type="match status" value="1"/>
</dbReference>
<name>A0A399CS48_9BACT</name>
<dbReference type="EMBL" id="QWET01000031">
    <property type="protein sequence ID" value="RIH62925.1"/>
    <property type="molecule type" value="Genomic_DNA"/>
</dbReference>
<comment type="similarity">
    <text evidence="2">Belongs to the SusD family.</text>
</comment>
<dbReference type="AlphaFoldDB" id="A0A399CS48"/>
<evidence type="ECO:0000256" key="1">
    <source>
        <dbReference type="ARBA" id="ARBA00004442"/>
    </source>
</evidence>
<evidence type="ECO:0000256" key="5">
    <source>
        <dbReference type="ARBA" id="ARBA00023237"/>
    </source>
</evidence>
<dbReference type="CDD" id="cd08977">
    <property type="entry name" value="SusD"/>
    <property type="match status" value="1"/>
</dbReference>
<protein>
    <submittedName>
        <fullName evidence="8">RagB/SusD family nutrient uptake outer membrane protein</fullName>
    </submittedName>
</protein>
<sequence length="493" mass="55561">MKKIIKLGNIVFIFLILYSCSDFLDLAPKNMLSEEVFYETPEQIDYALTGAYSILRSNGVTKNWYILTEIPSDNTYGVLSGTVTDRDEFDKFYLRSLNPYLSAFWNDAYSGINRANKVIEELSGSDIDESLKSRYTLEAKFLRAFLHFNLVRIFDDIPLMTKTVTIPESYEVIRSDKNKVYTQIIADLTDASALPKSYASQEDIGRATSGAAKALLGKVYLTMGDYPNAAIHLKEVITSNQYSLIENSTPGTCDGFEKYFDPDNHNNQEAIFEAQFKKGGFGTGSGWVNTFAPGASGDNVVAVGGNGDDNIPEEGMWESWDEGDYRRDFSMALGYTNKTTDNWVSARHVRKYRDIPYDNGDSNNNWPFLRYADVLLMYAECLIQSGDFSEAAEYINKTRRRGFGYQSSEVGSPADISASGKDQLLLAVEKERRNELAFEGHRWFDLVRTGRALEVMTANGKSLNETNLIAPIPQNQIDANPKLEQNDYRIEPR</sequence>
<evidence type="ECO:0000256" key="3">
    <source>
        <dbReference type="ARBA" id="ARBA00022729"/>
    </source>
</evidence>
<dbReference type="RefSeq" id="WP_119352169.1">
    <property type="nucleotide sequence ID" value="NZ_QWET01000031.1"/>
</dbReference>
<organism evidence="8 9">
    <name type="scientific">Mariniphaga sediminis</name>
    <dbReference type="NCBI Taxonomy" id="1628158"/>
    <lineage>
        <taxon>Bacteria</taxon>
        <taxon>Pseudomonadati</taxon>
        <taxon>Bacteroidota</taxon>
        <taxon>Bacteroidia</taxon>
        <taxon>Marinilabiliales</taxon>
        <taxon>Prolixibacteraceae</taxon>
        <taxon>Mariniphaga</taxon>
    </lineage>
</organism>
<keyword evidence="5" id="KW-0998">Cell outer membrane</keyword>
<proteinExistence type="inferred from homology"/>
<reference evidence="8 9" key="1">
    <citation type="journal article" date="2015" name="Int. J. Syst. Evol. Microbiol.">
        <title>Mariniphaga sediminis sp. nov., isolated from coastal sediment.</title>
        <authorList>
            <person name="Wang F.Q."/>
            <person name="Shen Q.Y."/>
            <person name="Chen G.J."/>
            <person name="Du Z.J."/>
        </authorList>
    </citation>
    <scope>NUCLEOTIDE SEQUENCE [LARGE SCALE GENOMIC DNA]</scope>
    <source>
        <strain evidence="8 9">SY21</strain>
    </source>
</reference>
<dbReference type="Proteomes" id="UP000266441">
    <property type="component" value="Unassembled WGS sequence"/>
</dbReference>
<comment type="caution">
    <text evidence="8">The sequence shown here is derived from an EMBL/GenBank/DDBJ whole genome shotgun (WGS) entry which is preliminary data.</text>
</comment>
<dbReference type="InterPro" id="IPR033985">
    <property type="entry name" value="SusD-like_N"/>
</dbReference>
<feature type="domain" description="SusD-like N-terminal" evidence="7">
    <location>
        <begin position="22"/>
        <end position="221"/>
    </location>
</feature>
<keyword evidence="3" id="KW-0732">Signal</keyword>
<keyword evidence="4" id="KW-0472">Membrane</keyword>
<evidence type="ECO:0000313" key="9">
    <source>
        <dbReference type="Proteomes" id="UP000266441"/>
    </source>
</evidence>
<evidence type="ECO:0000256" key="2">
    <source>
        <dbReference type="ARBA" id="ARBA00006275"/>
    </source>
</evidence>
<evidence type="ECO:0000256" key="4">
    <source>
        <dbReference type="ARBA" id="ARBA00023136"/>
    </source>
</evidence>
<evidence type="ECO:0000313" key="8">
    <source>
        <dbReference type="EMBL" id="RIH62925.1"/>
    </source>
</evidence>
<keyword evidence="9" id="KW-1185">Reference proteome</keyword>